<keyword evidence="3" id="KW-1133">Transmembrane helix</keyword>
<name>A0A4Z0D8U8_9FIRM</name>
<organism evidence="6 7">
    <name type="scientific">Soehngenia longivitae</name>
    <dbReference type="NCBI Taxonomy" id="2562294"/>
    <lineage>
        <taxon>Bacteria</taxon>
        <taxon>Bacillati</taxon>
        <taxon>Bacillota</taxon>
        <taxon>Tissierellia</taxon>
        <taxon>Tissierellales</taxon>
        <taxon>Tissierellaceae</taxon>
        <taxon>Soehngenia</taxon>
    </lineage>
</organism>
<dbReference type="CDD" id="cd12797">
    <property type="entry name" value="M23_peptidase"/>
    <property type="match status" value="1"/>
</dbReference>
<evidence type="ECO:0000256" key="2">
    <source>
        <dbReference type="SAM" id="MobiDB-lite"/>
    </source>
</evidence>
<dbReference type="InterPro" id="IPR016047">
    <property type="entry name" value="M23ase_b-sheet_dom"/>
</dbReference>
<dbReference type="CDD" id="cd00118">
    <property type="entry name" value="LysM"/>
    <property type="match status" value="1"/>
</dbReference>
<dbReference type="Pfam" id="PF01551">
    <property type="entry name" value="Peptidase_M23"/>
    <property type="match status" value="1"/>
</dbReference>
<evidence type="ECO:0000313" key="6">
    <source>
        <dbReference type="EMBL" id="TFZ41317.1"/>
    </source>
</evidence>
<dbReference type="PANTHER" id="PTHR21666">
    <property type="entry name" value="PEPTIDASE-RELATED"/>
    <property type="match status" value="1"/>
</dbReference>
<keyword evidence="7" id="KW-1185">Reference proteome</keyword>
<dbReference type="InterPro" id="IPR050570">
    <property type="entry name" value="Cell_wall_metabolism_enzyme"/>
</dbReference>
<dbReference type="SUPFAM" id="SSF54106">
    <property type="entry name" value="LysM domain"/>
    <property type="match status" value="1"/>
</dbReference>
<evidence type="ECO:0000256" key="3">
    <source>
        <dbReference type="SAM" id="Phobius"/>
    </source>
</evidence>
<sequence length="471" mass="52825">MEVEMKKEPIKTYWNRFKTKVIDLKNDTKNFHKIIISFTAVAVIIVSFSIVNTVTKAYSVSIGENVVGVVKEKQEALIIYDEIKKELEDTYDAKIELEDEIIFKETNIFGDKYTDKEDLKKNVEREIDFKVDGFALVIDGETIGVFKNSSEIEKILEDVKKPYTEIKDRESTLKEVKFLENIDIQKVKVNVADIANAEEVLQKIKDGKEAKKTHIVEVGESLWTISLMYDTDVEKLIAANPDVVPEDLKPGDEVNLIVPQPLLTVVTVEEVEYTKELDYEVTVKEDDSMYNTQKKIITKGTKGEAEVTANEIRHNGILVETKVVNETVITEPRTEVVAKGTKEPPKTMATGTFMMPTRGRLSSPYGNRGSRMHLGIDIANSVGTSIYAADGGKVVYTGYQGSYGYMIEIDHENGYTTRYAHLSKILVSSGTRVYKGQVIGKMGSTGNSTGSHLHFEVLKNGVNKNPASYIY</sequence>
<dbReference type="AlphaFoldDB" id="A0A4Z0D8U8"/>
<feature type="domain" description="G5" evidence="4">
    <location>
        <begin position="263"/>
        <end position="343"/>
    </location>
</feature>
<accession>A0A4Z0D8U8</accession>
<dbReference type="SUPFAM" id="SSF51261">
    <property type="entry name" value="Duplicated hybrid motif"/>
    <property type="match status" value="1"/>
</dbReference>
<dbReference type="InterPro" id="IPR011055">
    <property type="entry name" value="Dup_hybrid_motif"/>
</dbReference>
<reference evidence="6 7" key="1">
    <citation type="submission" date="2019-03" db="EMBL/GenBank/DDBJ databases">
        <title>Draft genome sequence data and analysis of a Fermenting Bacterium, Soehngenia longevitae strain 1933PT, isolated from petroleum reservoir in Azerbaijan.</title>
        <authorList>
            <person name="Grouzdev D.S."/>
            <person name="Bidzhieva S.K."/>
            <person name="Sokolova D.S."/>
            <person name="Tourova T.P."/>
            <person name="Poltaraus A.B."/>
            <person name="Nazina T.N."/>
        </authorList>
    </citation>
    <scope>NUCLEOTIDE SEQUENCE [LARGE SCALE GENOMIC DNA]</scope>
    <source>
        <strain evidence="6 7">1933P</strain>
    </source>
</reference>
<feature type="transmembrane region" description="Helical" evidence="3">
    <location>
        <begin position="34"/>
        <end position="51"/>
    </location>
</feature>
<evidence type="ECO:0000259" key="4">
    <source>
        <dbReference type="PROSITE" id="PS51109"/>
    </source>
</evidence>
<evidence type="ECO:0000256" key="1">
    <source>
        <dbReference type="ARBA" id="ARBA00022729"/>
    </source>
</evidence>
<dbReference type="Proteomes" id="UP000298381">
    <property type="component" value="Unassembled WGS sequence"/>
</dbReference>
<dbReference type="InterPro" id="IPR011098">
    <property type="entry name" value="G5_dom"/>
</dbReference>
<dbReference type="PROSITE" id="PS51109">
    <property type="entry name" value="G5"/>
    <property type="match status" value="1"/>
</dbReference>
<dbReference type="Gene3D" id="3.10.350.10">
    <property type="entry name" value="LysM domain"/>
    <property type="match status" value="1"/>
</dbReference>
<keyword evidence="1" id="KW-0732">Signal</keyword>
<protein>
    <submittedName>
        <fullName evidence="6">LysM peptidoglycan-binding domain-containing protein</fullName>
    </submittedName>
</protein>
<gene>
    <name evidence="6" type="ORF">E4100_01705</name>
</gene>
<dbReference type="OrthoDB" id="9809488at2"/>
<dbReference type="SMART" id="SM01208">
    <property type="entry name" value="G5"/>
    <property type="match status" value="1"/>
</dbReference>
<dbReference type="GO" id="GO:0004222">
    <property type="term" value="F:metalloendopeptidase activity"/>
    <property type="evidence" value="ECO:0007669"/>
    <property type="project" value="TreeGrafter"/>
</dbReference>
<dbReference type="InterPro" id="IPR018392">
    <property type="entry name" value="LysM"/>
</dbReference>
<dbReference type="Gene3D" id="2.20.230.10">
    <property type="entry name" value="Resuscitation-promoting factor rpfb"/>
    <property type="match status" value="1"/>
</dbReference>
<dbReference type="Gene3D" id="2.70.70.10">
    <property type="entry name" value="Glucose Permease (Domain IIA)"/>
    <property type="match status" value="1"/>
</dbReference>
<feature type="domain" description="LysM" evidence="5">
    <location>
        <begin position="212"/>
        <end position="256"/>
    </location>
</feature>
<dbReference type="EMBL" id="SRIB01000002">
    <property type="protein sequence ID" value="TFZ41317.1"/>
    <property type="molecule type" value="Genomic_DNA"/>
</dbReference>
<dbReference type="PANTHER" id="PTHR21666:SF289">
    <property type="entry name" value="L-ALA--D-GLU ENDOPEPTIDASE"/>
    <property type="match status" value="1"/>
</dbReference>
<evidence type="ECO:0000259" key="5">
    <source>
        <dbReference type="PROSITE" id="PS51782"/>
    </source>
</evidence>
<evidence type="ECO:0000313" key="7">
    <source>
        <dbReference type="Proteomes" id="UP000298381"/>
    </source>
</evidence>
<dbReference type="Pfam" id="PF07501">
    <property type="entry name" value="G5"/>
    <property type="match status" value="1"/>
</dbReference>
<keyword evidence="3" id="KW-0812">Transmembrane</keyword>
<dbReference type="InterPro" id="IPR036779">
    <property type="entry name" value="LysM_dom_sf"/>
</dbReference>
<dbReference type="Pfam" id="PF01476">
    <property type="entry name" value="LysM"/>
    <property type="match status" value="1"/>
</dbReference>
<dbReference type="PROSITE" id="PS51782">
    <property type="entry name" value="LYSM"/>
    <property type="match status" value="1"/>
</dbReference>
<dbReference type="SMART" id="SM00257">
    <property type="entry name" value="LysM"/>
    <property type="match status" value="1"/>
</dbReference>
<feature type="region of interest" description="Disordered" evidence="2">
    <location>
        <begin position="337"/>
        <end position="358"/>
    </location>
</feature>
<keyword evidence="3" id="KW-0472">Membrane</keyword>
<proteinExistence type="predicted"/>
<comment type="caution">
    <text evidence="6">The sequence shown here is derived from an EMBL/GenBank/DDBJ whole genome shotgun (WGS) entry which is preliminary data.</text>
</comment>